<accession>A0A2R6AW57</accession>
<comment type="caution">
    <text evidence="3">The sequence shown here is derived from an EMBL/GenBank/DDBJ whole genome shotgun (WGS) entry which is preliminary data.</text>
</comment>
<dbReference type="PANTHER" id="PTHR15239:SF6">
    <property type="entry name" value="RIBOSOME QUALITY CONTROL COMPLEX SUBUNIT NEMF"/>
    <property type="match status" value="1"/>
</dbReference>
<keyword evidence="1" id="KW-0175">Coiled coil</keyword>
<evidence type="ECO:0000313" key="4">
    <source>
        <dbReference type="Proteomes" id="UP000240490"/>
    </source>
</evidence>
<feature type="domain" description="NFACT RNA-binding" evidence="2">
    <location>
        <begin position="436"/>
        <end position="542"/>
    </location>
</feature>
<dbReference type="GO" id="GO:0000049">
    <property type="term" value="F:tRNA binding"/>
    <property type="evidence" value="ECO:0007669"/>
    <property type="project" value="TreeGrafter"/>
</dbReference>
<evidence type="ECO:0000313" key="3">
    <source>
        <dbReference type="EMBL" id="PSN90586.1"/>
    </source>
</evidence>
<name>A0A2R6AW57_9ARCH</name>
<sequence length="634" mass="69349">MVEFKPKLSLSALDLAACVYELQKALPARVNGVQALHSRSLSLELYVPNSGAHSLVLDARGFMFLTDASTKRVADSQLALSCARLKGLWLRSASQLDFDRVVTLEFSEDYKLVFELVGKGNIVLLKEGRVVSALNYFRVKDRVVEPGSEYTPPPPRGVDLGVSVELKGETLLQALVHAYNCPAELMAEALFRVGVEPSLSPGSVDGDTVGRVKGVCAEIIGGVRGGMLEPNLVFSDGEAVDVHPILFKHQGLRVELRPSFSSAVAEYYEPALKRLLSEEAVEELSGRAKRLLTSAAKSRQAAQESAEKAEALRSMAEALSQNPSLFELALRAARNKSAAEVSSLMQPLGLSVGEVNGISLVLSFGSASFRFDPRRSAYDNLGSLYDEVKSLRRKHEEALRAAEELERQAKGVSVEADIERKRVLRLSVAHRKWFEKYRWFFTSANKLVIAGRDAQQNQAIVKRYARQGYTALHADIQGAPLTLLMAESDDQSLYEAAQFAASYSRAWSAGLSAVDVFYADASSVSLQPPAGEYLPRGGVMFHEKNYVRGVTLELSVGFLAIEGEPRLNAWPSAAKVGYTCARIVPGEDDKDSVAKRLLKILRQAGGEYQEYALTLRVDELLPLIPGPSKIVEQT</sequence>
<gene>
    <name evidence="3" type="ORF">B9Q08_04455</name>
</gene>
<protein>
    <recommendedName>
        <fullName evidence="2">NFACT RNA-binding domain-containing protein</fullName>
    </recommendedName>
</protein>
<dbReference type="Gene3D" id="2.30.310.10">
    <property type="entry name" value="ibrinogen binding protein from staphylococcus aureus domain"/>
    <property type="match status" value="1"/>
</dbReference>
<dbReference type="GO" id="GO:1990112">
    <property type="term" value="C:RQC complex"/>
    <property type="evidence" value="ECO:0007669"/>
    <property type="project" value="TreeGrafter"/>
</dbReference>
<organism evidence="3 4">
    <name type="scientific">Candidatus Marsarchaeota G2 archaeon ECH_B_SAG-M15</name>
    <dbReference type="NCBI Taxonomy" id="1978162"/>
    <lineage>
        <taxon>Archaea</taxon>
        <taxon>Candidatus Marsarchaeota</taxon>
        <taxon>Candidatus Marsarchaeota group 2</taxon>
    </lineage>
</organism>
<proteinExistence type="predicted"/>
<dbReference type="InterPro" id="IPR008532">
    <property type="entry name" value="NFACT_RNA-bd"/>
</dbReference>
<dbReference type="PANTHER" id="PTHR15239">
    <property type="entry name" value="NUCLEAR EXPORT MEDIATOR FACTOR NEMF"/>
    <property type="match status" value="1"/>
</dbReference>
<dbReference type="GO" id="GO:0043023">
    <property type="term" value="F:ribosomal large subunit binding"/>
    <property type="evidence" value="ECO:0007669"/>
    <property type="project" value="TreeGrafter"/>
</dbReference>
<evidence type="ECO:0000259" key="2">
    <source>
        <dbReference type="Pfam" id="PF05670"/>
    </source>
</evidence>
<dbReference type="AlphaFoldDB" id="A0A2R6AW57"/>
<dbReference type="Pfam" id="PF05670">
    <property type="entry name" value="NFACT-R_1"/>
    <property type="match status" value="1"/>
</dbReference>
<dbReference type="Pfam" id="PF05833">
    <property type="entry name" value="NFACT_N"/>
    <property type="match status" value="1"/>
</dbReference>
<reference evidence="3 4" key="1">
    <citation type="submission" date="2017-04" db="EMBL/GenBank/DDBJ databases">
        <title>Novel microbial lineages endemic to geothermal iron-oxide mats fill important gaps in the evolutionary history of Archaea.</title>
        <authorList>
            <person name="Jay Z.J."/>
            <person name="Beam J.P."/>
            <person name="Dlakic M."/>
            <person name="Rusch D.B."/>
            <person name="Kozubal M.A."/>
            <person name="Inskeep W.P."/>
        </authorList>
    </citation>
    <scope>NUCLEOTIDE SEQUENCE [LARGE SCALE GENOMIC DNA]</scope>
    <source>
        <strain evidence="3">ECH_B_SAG-M15</strain>
    </source>
</reference>
<dbReference type="GO" id="GO:0072344">
    <property type="term" value="P:rescue of stalled ribosome"/>
    <property type="evidence" value="ECO:0007669"/>
    <property type="project" value="TreeGrafter"/>
</dbReference>
<dbReference type="NCBIfam" id="NF041120">
    <property type="entry name" value="RqcH_arch"/>
    <property type="match status" value="1"/>
</dbReference>
<dbReference type="InterPro" id="IPR051608">
    <property type="entry name" value="RQC_Subunit_NEMF"/>
</dbReference>
<dbReference type="EMBL" id="NEXJ01000077">
    <property type="protein sequence ID" value="PSN90586.1"/>
    <property type="molecule type" value="Genomic_DNA"/>
</dbReference>
<feature type="coiled-coil region" evidence="1">
    <location>
        <begin position="381"/>
        <end position="422"/>
    </location>
</feature>
<evidence type="ECO:0000256" key="1">
    <source>
        <dbReference type="SAM" id="Coils"/>
    </source>
</evidence>
<dbReference type="Proteomes" id="UP000240490">
    <property type="component" value="Unassembled WGS sequence"/>
</dbReference>